<protein>
    <submittedName>
        <fullName evidence="1">Uncharacterized protein</fullName>
    </submittedName>
</protein>
<dbReference type="Proteomes" id="UP000015106">
    <property type="component" value="Chromosome 2"/>
</dbReference>
<reference evidence="1" key="2">
    <citation type="submission" date="2018-03" db="EMBL/GenBank/DDBJ databases">
        <title>The Triticum urartu genome reveals the dynamic nature of wheat genome evolution.</title>
        <authorList>
            <person name="Ling H."/>
            <person name="Ma B."/>
            <person name="Shi X."/>
            <person name="Liu H."/>
            <person name="Dong L."/>
            <person name="Sun H."/>
            <person name="Cao Y."/>
            <person name="Gao Q."/>
            <person name="Zheng S."/>
            <person name="Li Y."/>
            <person name="Yu Y."/>
            <person name="Du H."/>
            <person name="Qi M."/>
            <person name="Li Y."/>
            <person name="Yu H."/>
            <person name="Cui Y."/>
            <person name="Wang N."/>
            <person name="Chen C."/>
            <person name="Wu H."/>
            <person name="Zhao Y."/>
            <person name="Zhang J."/>
            <person name="Li Y."/>
            <person name="Zhou W."/>
            <person name="Zhang B."/>
            <person name="Hu W."/>
            <person name="Eijk M."/>
            <person name="Tang J."/>
            <person name="Witsenboer H."/>
            <person name="Zhao S."/>
            <person name="Li Z."/>
            <person name="Zhang A."/>
            <person name="Wang D."/>
            <person name="Liang C."/>
        </authorList>
    </citation>
    <scope>NUCLEOTIDE SEQUENCE [LARGE SCALE GENOMIC DNA]</scope>
    <source>
        <strain evidence="1">cv. G1812</strain>
    </source>
</reference>
<name>A0A8R7PG89_TRIUA</name>
<keyword evidence="2" id="KW-1185">Reference proteome</keyword>
<organism evidence="1 2">
    <name type="scientific">Triticum urartu</name>
    <name type="common">Red wild einkorn</name>
    <name type="synonym">Crithodium urartu</name>
    <dbReference type="NCBI Taxonomy" id="4572"/>
    <lineage>
        <taxon>Eukaryota</taxon>
        <taxon>Viridiplantae</taxon>
        <taxon>Streptophyta</taxon>
        <taxon>Embryophyta</taxon>
        <taxon>Tracheophyta</taxon>
        <taxon>Spermatophyta</taxon>
        <taxon>Magnoliopsida</taxon>
        <taxon>Liliopsida</taxon>
        <taxon>Poales</taxon>
        <taxon>Poaceae</taxon>
        <taxon>BOP clade</taxon>
        <taxon>Pooideae</taxon>
        <taxon>Triticodae</taxon>
        <taxon>Triticeae</taxon>
        <taxon>Triticinae</taxon>
        <taxon>Triticum</taxon>
    </lineage>
</organism>
<evidence type="ECO:0000313" key="1">
    <source>
        <dbReference type="EnsemblPlants" id="TuG1812G0200003662.01.T01"/>
    </source>
</evidence>
<evidence type="ECO:0000313" key="2">
    <source>
        <dbReference type="Proteomes" id="UP000015106"/>
    </source>
</evidence>
<sequence length="37" mass="3805">MVVVAAAALVPAQIKSGSIKKIQQLTTAIALAAHHRP</sequence>
<proteinExistence type="predicted"/>
<dbReference type="Gramene" id="TuG1812G0200003662.01.T01">
    <property type="protein sequence ID" value="TuG1812G0200003662.01.T01"/>
    <property type="gene ID" value="TuG1812G0200003662.01"/>
</dbReference>
<dbReference type="AlphaFoldDB" id="A0A8R7PG89"/>
<reference evidence="2" key="1">
    <citation type="journal article" date="2013" name="Nature">
        <title>Draft genome of the wheat A-genome progenitor Triticum urartu.</title>
        <authorList>
            <person name="Ling H.Q."/>
            <person name="Zhao S."/>
            <person name="Liu D."/>
            <person name="Wang J."/>
            <person name="Sun H."/>
            <person name="Zhang C."/>
            <person name="Fan H."/>
            <person name="Li D."/>
            <person name="Dong L."/>
            <person name="Tao Y."/>
            <person name="Gao C."/>
            <person name="Wu H."/>
            <person name="Li Y."/>
            <person name="Cui Y."/>
            <person name="Guo X."/>
            <person name="Zheng S."/>
            <person name="Wang B."/>
            <person name="Yu K."/>
            <person name="Liang Q."/>
            <person name="Yang W."/>
            <person name="Lou X."/>
            <person name="Chen J."/>
            <person name="Feng M."/>
            <person name="Jian J."/>
            <person name="Zhang X."/>
            <person name="Luo G."/>
            <person name="Jiang Y."/>
            <person name="Liu J."/>
            <person name="Wang Z."/>
            <person name="Sha Y."/>
            <person name="Zhang B."/>
            <person name="Wu H."/>
            <person name="Tang D."/>
            <person name="Shen Q."/>
            <person name="Xue P."/>
            <person name="Zou S."/>
            <person name="Wang X."/>
            <person name="Liu X."/>
            <person name="Wang F."/>
            <person name="Yang Y."/>
            <person name="An X."/>
            <person name="Dong Z."/>
            <person name="Zhang K."/>
            <person name="Zhang X."/>
            <person name="Luo M.C."/>
            <person name="Dvorak J."/>
            <person name="Tong Y."/>
            <person name="Wang J."/>
            <person name="Yang H."/>
            <person name="Li Z."/>
            <person name="Wang D."/>
            <person name="Zhang A."/>
            <person name="Wang J."/>
        </authorList>
    </citation>
    <scope>NUCLEOTIDE SEQUENCE</scope>
    <source>
        <strain evidence="2">cv. G1812</strain>
    </source>
</reference>
<accession>A0A8R7PG89</accession>
<reference evidence="1" key="3">
    <citation type="submission" date="2022-06" db="UniProtKB">
        <authorList>
            <consortium name="EnsemblPlants"/>
        </authorList>
    </citation>
    <scope>IDENTIFICATION</scope>
</reference>
<dbReference type="EnsemblPlants" id="TuG1812G0200003662.01.T01">
    <property type="protein sequence ID" value="TuG1812G0200003662.01.T01"/>
    <property type="gene ID" value="TuG1812G0200003662.01"/>
</dbReference>